<reference evidence="1 2" key="1">
    <citation type="submission" date="2023-12" db="EMBL/GenBank/DDBJ databases">
        <title>Novel species of the genus Arcicella isolated from rivers.</title>
        <authorList>
            <person name="Lu H."/>
        </authorList>
    </citation>
    <scope>NUCLEOTIDE SEQUENCE [LARGE SCALE GENOMIC DNA]</scope>
    <source>
        <strain evidence="1 2">DC2W</strain>
    </source>
</reference>
<proteinExistence type="predicted"/>
<evidence type="ECO:0000313" key="2">
    <source>
        <dbReference type="Proteomes" id="UP001303899"/>
    </source>
</evidence>
<dbReference type="Proteomes" id="UP001303899">
    <property type="component" value="Unassembled WGS sequence"/>
</dbReference>
<comment type="caution">
    <text evidence="1">The sequence shown here is derived from an EMBL/GenBank/DDBJ whole genome shotgun (WGS) entry which is preliminary data.</text>
</comment>
<accession>A0ABU5S4S2</accession>
<keyword evidence="2" id="KW-1185">Reference proteome</keyword>
<gene>
    <name evidence="1" type="ORF">VB776_10710</name>
</gene>
<sequence>MDYLFDNRSDAMNWARKQLGHNTTKMYDASGKLIGWSNEKGSVYWGHGDWGNGKGSSTFPHLNYNIGRVKGHLFLQDKITTRGMWGDFINYFNK</sequence>
<evidence type="ECO:0000313" key="1">
    <source>
        <dbReference type="EMBL" id="MEA5403389.1"/>
    </source>
</evidence>
<name>A0ABU5S4S2_9BACT</name>
<protein>
    <submittedName>
        <fullName evidence="1">Uncharacterized protein</fullName>
    </submittedName>
</protein>
<organism evidence="1 2">
    <name type="scientific">Arcicella gelida</name>
    <dbReference type="NCBI Taxonomy" id="2984195"/>
    <lineage>
        <taxon>Bacteria</taxon>
        <taxon>Pseudomonadati</taxon>
        <taxon>Bacteroidota</taxon>
        <taxon>Cytophagia</taxon>
        <taxon>Cytophagales</taxon>
        <taxon>Flectobacillaceae</taxon>
        <taxon>Arcicella</taxon>
    </lineage>
</organism>
<dbReference type="RefSeq" id="WP_323328850.1">
    <property type="nucleotide sequence ID" value="NZ_JAYGIL010000011.1"/>
</dbReference>
<dbReference type="EMBL" id="JAYGIL010000011">
    <property type="protein sequence ID" value="MEA5403389.1"/>
    <property type="molecule type" value="Genomic_DNA"/>
</dbReference>